<protein>
    <submittedName>
        <fullName evidence="2">Uncharacterized protein</fullName>
    </submittedName>
</protein>
<feature type="coiled-coil region" evidence="1">
    <location>
        <begin position="108"/>
        <end position="179"/>
    </location>
</feature>
<dbReference type="AlphaFoldDB" id="A0A8J8M702"/>
<proteinExistence type="predicted"/>
<organism evidence="2 3">
    <name type="scientific">Vallitalea guaymasensis</name>
    <dbReference type="NCBI Taxonomy" id="1185412"/>
    <lineage>
        <taxon>Bacteria</taxon>
        <taxon>Bacillati</taxon>
        <taxon>Bacillota</taxon>
        <taxon>Clostridia</taxon>
        <taxon>Lachnospirales</taxon>
        <taxon>Vallitaleaceae</taxon>
        <taxon>Vallitalea</taxon>
    </lineage>
</organism>
<name>A0A8J8M702_9FIRM</name>
<gene>
    <name evidence="2" type="ORF">HYG85_00415</name>
</gene>
<dbReference type="EMBL" id="CP058561">
    <property type="protein sequence ID" value="QUH27464.1"/>
    <property type="molecule type" value="Genomic_DNA"/>
</dbReference>
<evidence type="ECO:0000313" key="2">
    <source>
        <dbReference type="EMBL" id="QUH27464.1"/>
    </source>
</evidence>
<evidence type="ECO:0000256" key="1">
    <source>
        <dbReference type="SAM" id="Coils"/>
    </source>
</evidence>
<dbReference type="KEGG" id="vgu:HYG85_00415"/>
<keyword evidence="1" id="KW-0175">Coiled coil</keyword>
<sequence>MFFSKQKIEKPINIEKKVHILTLDNRWHELFKNNKKPKKIVELEKRLNKLLGEQGQLTNDLKEYTLLKKKMMVDIMDNMKEAIEDEDDEAIGEMEKSKKYINDIKVKIDKMESRMENMPKEIQTTNKELLEYTMQDCYMRMFDTKNELDELNEWIEKVRAELKEKAVRQTEAKEEYDKMYSYMHDLVGYEVIELYDKKYLGGSK</sequence>
<keyword evidence="3" id="KW-1185">Reference proteome</keyword>
<dbReference type="Proteomes" id="UP000677305">
    <property type="component" value="Chromosome"/>
</dbReference>
<accession>A0A8J8M702</accession>
<reference evidence="2 3" key="1">
    <citation type="submission" date="2020-07" db="EMBL/GenBank/DDBJ databases">
        <title>Vallitalea guaymasensis genome.</title>
        <authorList>
            <person name="Postec A."/>
        </authorList>
    </citation>
    <scope>NUCLEOTIDE SEQUENCE [LARGE SCALE GENOMIC DNA]</scope>
    <source>
        <strain evidence="2 3">Ra1766G1</strain>
    </source>
</reference>
<dbReference type="RefSeq" id="WP_212691837.1">
    <property type="nucleotide sequence ID" value="NZ_CP058561.1"/>
</dbReference>
<evidence type="ECO:0000313" key="3">
    <source>
        <dbReference type="Proteomes" id="UP000677305"/>
    </source>
</evidence>